<dbReference type="EMBL" id="AE003849">
    <property type="protein sequence ID" value="AAF84808.1"/>
    <property type="molecule type" value="Genomic_DNA"/>
</dbReference>
<reference evidence="1 2" key="1">
    <citation type="journal article" date="2000" name="Nature">
        <title>The genome sequence of the plant pathogen Xylella fastidiosa.</title>
        <authorList>
            <person name="Simpson A.J."/>
            <person name="Reinach F.C."/>
            <person name="Arruda P."/>
            <person name="Abreu F.A."/>
            <person name="Acencio M."/>
            <person name="Alvarenga R."/>
            <person name="Alves L.M."/>
            <person name="Araya J.E."/>
            <person name="Baia G.S."/>
            <person name="Baptista C.S."/>
            <person name="Barros M.H."/>
            <person name="Bonaccorsi E.D."/>
            <person name="Bordin S."/>
            <person name="Bove J.M."/>
            <person name="Briones M.R."/>
            <person name="Bueno M.R."/>
            <person name="Camargo A.A."/>
            <person name="Camargo L.E."/>
            <person name="Carraro D.M."/>
            <person name="Carrer H."/>
            <person name="Colauto N.B."/>
            <person name="Colombo C."/>
            <person name="Costa F.F."/>
            <person name="Costa M.C."/>
            <person name="Costa-Neto C.M."/>
            <person name="Coutinho L.L."/>
            <person name="Cristofani M."/>
            <person name="Dias-Neto E."/>
            <person name="Docena C."/>
            <person name="El-Dorry H."/>
            <person name="Facincani A.P."/>
            <person name="Ferreira A.J."/>
            <person name="Ferreira V.C."/>
            <person name="Ferro J.A."/>
            <person name="Fraga J.S."/>
            <person name="Franca S.C."/>
            <person name="Franco M.C."/>
            <person name="Frohme M."/>
            <person name="Furlan L.R."/>
            <person name="Garnier M."/>
            <person name="Goldman G.H."/>
            <person name="Goldman M.H."/>
            <person name="Gomes S.L."/>
            <person name="Gruber A."/>
            <person name="Ho P.L."/>
            <person name="Hoheisel J.D."/>
            <person name="Junqueira M.L."/>
            <person name="Kemper E.L."/>
            <person name="Kitajima J.P."/>
            <person name="Krieger J.E."/>
            <person name="Kuramae E.E."/>
            <person name="Laigret F."/>
            <person name="Lambais M.R."/>
            <person name="Leite L.C."/>
            <person name="Lemos E.G."/>
            <person name="Lemos M.V."/>
            <person name="Lopes S.A."/>
            <person name="Lopes C.R."/>
            <person name="Machado J.A."/>
            <person name="Machado M.A."/>
            <person name="Madeira A.M."/>
            <person name="Madeira H.M."/>
            <person name="Marino C.L."/>
            <person name="Marques M.V."/>
            <person name="Martins E.A."/>
            <person name="Martins E.M."/>
            <person name="Matsukuma A.Y."/>
            <person name="Menck C.F."/>
            <person name="Miracca E.C."/>
            <person name="Miyaki C.Y."/>
            <person name="Monteriro-Vitorello C.B."/>
            <person name="Moon D.H."/>
            <person name="Nagai M.A."/>
            <person name="Nascimento A.L."/>
            <person name="Netto L.E."/>
            <person name="Nhani A.Jr."/>
            <person name="Nobrega F.G."/>
            <person name="Nunes L.R."/>
            <person name="Oliveira M.A."/>
            <person name="de Oliveira M.C."/>
            <person name="de Oliveira R.C."/>
            <person name="Palmieri D.A."/>
            <person name="Paris A."/>
            <person name="Peixoto B.R."/>
            <person name="Pereira G.A."/>
            <person name="Pereira H.A.Jr."/>
            <person name="Pesquero J.B."/>
            <person name="Quaggio R.B."/>
            <person name="Roberto P.G."/>
            <person name="Rodrigues V."/>
            <person name="de M Rosa A.J."/>
            <person name="de Rosa V.E.Jr."/>
            <person name="de Sa R.G."/>
            <person name="Santelli R.V."/>
            <person name="Sawasaki H.E."/>
            <person name="da Silva A.C."/>
            <person name="da Silva A.M."/>
            <person name="da Silva F.R."/>
            <person name="da Silva W.A.Jr."/>
            <person name="da Silveira J.F."/>
            <person name="Silvestri M.L."/>
            <person name="Siqueira W.J."/>
            <person name="de Souza A.A."/>
            <person name="de Souza A.P."/>
            <person name="Terenzi M.F."/>
            <person name="Truffi D."/>
            <person name="Tsai S.M."/>
            <person name="Tsuhako M.H."/>
            <person name="Vallada H."/>
            <person name="Van Sluys M.A."/>
            <person name="Verjovski-Almeida S."/>
            <person name="Vettore A.L."/>
            <person name="Zago M.A."/>
            <person name="Zatz M."/>
            <person name="Meidanis J."/>
            <person name="Setubal J.C."/>
        </authorList>
    </citation>
    <scope>NUCLEOTIDE SEQUENCE [LARGE SCALE GENOMIC DNA]</scope>
    <source>
        <strain evidence="1 2">9a5c</strain>
    </source>
</reference>
<dbReference type="AlphaFoldDB" id="Q9PBX9"/>
<name>Q9PBX9_XYLFA</name>
<dbReference type="STRING" id="160492.XF_2006"/>
<sequence length="53" mass="5995">MAQLSRHLVGILKYLQLPRPHSKQADVLLNSIGKGMPDEVLLISETKNLFMYS</sequence>
<dbReference type="PIR" id="H82612">
    <property type="entry name" value="H82612"/>
</dbReference>
<protein>
    <submittedName>
        <fullName evidence="1">Uncharacterized protein</fullName>
    </submittedName>
</protein>
<dbReference type="Proteomes" id="UP000000812">
    <property type="component" value="Chromosome"/>
</dbReference>
<proteinExistence type="predicted"/>
<accession>Q9PBX9</accession>
<evidence type="ECO:0000313" key="2">
    <source>
        <dbReference type="Proteomes" id="UP000000812"/>
    </source>
</evidence>
<organism evidence="1 2">
    <name type="scientific">Xylella fastidiosa (strain 9a5c)</name>
    <dbReference type="NCBI Taxonomy" id="160492"/>
    <lineage>
        <taxon>Bacteria</taxon>
        <taxon>Pseudomonadati</taxon>
        <taxon>Pseudomonadota</taxon>
        <taxon>Gammaproteobacteria</taxon>
        <taxon>Lysobacterales</taxon>
        <taxon>Lysobacteraceae</taxon>
        <taxon>Xylella</taxon>
    </lineage>
</organism>
<evidence type="ECO:0000313" key="1">
    <source>
        <dbReference type="EMBL" id="AAF84808.1"/>
    </source>
</evidence>
<gene>
    <name evidence="1" type="ordered locus">XF_2006</name>
</gene>
<dbReference type="KEGG" id="xfa:XF_2006"/>
<dbReference type="HOGENOM" id="CLU_3067795_0_0_6"/>